<keyword evidence="3 6" id="KW-1140">T=1 icosahedral capsid protein</keyword>
<evidence type="ECO:0000256" key="7">
    <source>
        <dbReference type="SAM" id="MobiDB-lite"/>
    </source>
</evidence>
<dbReference type="InterPro" id="IPR004219">
    <property type="entry name" value="TTvirus_Unk"/>
</dbReference>
<organism evidence="8">
    <name type="scientific">Torque teno virus</name>
    <dbReference type="NCBI Taxonomy" id="68887"/>
    <lineage>
        <taxon>Viruses</taxon>
        <taxon>Monodnaviria</taxon>
        <taxon>Shotokuvirae</taxon>
        <taxon>Commensaviricota</taxon>
        <taxon>Cardeaviricetes</taxon>
        <taxon>Sanitavirales</taxon>
        <taxon>Anelloviridae</taxon>
    </lineage>
</organism>
<comment type="function">
    <text evidence="6">Self-assembles to form an icosahedral capsid.</text>
</comment>
<feature type="region of interest" description="Disordered" evidence="7">
    <location>
        <begin position="663"/>
        <end position="732"/>
    </location>
</feature>
<evidence type="ECO:0000256" key="4">
    <source>
        <dbReference type="ARBA" id="ARBA00022561"/>
    </source>
</evidence>
<evidence type="ECO:0000256" key="5">
    <source>
        <dbReference type="ARBA" id="ARBA00022844"/>
    </source>
</evidence>
<dbReference type="EMBL" id="AF254410">
    <property type="protein sequence ID" value="AAF71533.1"/>
    <property type="molecule type" value="Genomic_DNA"/>
</dbReference>
<keyword evidence="4 6" id="KW-0167">Capsid protein</keyword>
<comment type="subcellular location">
    <subcellularLocation>
        <location evidence="1 6">Virion</location>
    </subcellularLocation>
</comment>
<evidence type="ECO:0000313" key="8">
    <source>
        <dbReference type="EMBL" id="AAF71533.1"/>
    </source>
</evidence>
<reference evidence="8" key="2">
    <citation type="submission" date="2000-04" db="EMBL/GenBank/DDBJ databases">
        <title>Cloning and phylogenetic analysis of hepatitis-associated TT virus subgenome.</title>
        <authorList>
            <person name="Ren H."/>
            <person name="Qi Z.T."/>
            <person name="Zhu F.L."/>
            <person name="Dong H."/>
            <person name="Miao X.H."/>
            <person name="Pan W."/>
            <person name="Wang W."/>
        </authorList>
    </citation>
    <scope>NUCLEOTIDE SEQUENCE</scope>
    <source>
        <strain evidence="8">TTV021</strain>
    </source>
</reference>
<reference evidence="8" key="1">
    <citation type="journal article" date="1999" name="Di Er Jun Yi Da Xue Xue Bao">
        <title>Detection and sequence analysis of TT virus among ALT normal blood donors.</title>
        <authorList>
            <person name="Ren H."/>
            <person name="Qian B.H."/>
            <person name="Zhu F.L."/>
            <person name="Ni W."/>
            <person name="Qi Z.T."/>
        </authorList>
    </citation>
    <scope>NUCLEOTIDE SEQUENCE</scope>
    <source>
        <strain evidence="8">TTV021</strain>
    </source>
</reference>
<feature type="compositionally biased region" description="Basic and acidic residues" evidence="7">
    <location>
        <begin position="682"/>
        <end position="697"/>
    </location>
</feature>
<evidence type="ECO:0000256" key="1">
    <source>
        <dbReference type="ARBA" id="ARBA00004328"/>
    </source>
</evidence>
<dbReference type="GO" id="GO:0039615">
    <property type="term" value="C:T=1 icosahedral viral capsid"/>
    <property type="evidence" value="ECO:0007669"/>
    <property type="project" value="UniProtKB-UniRule"/>
</dbReference>
<protein>
    <recommendedName>
        <fullName evidence="6">Capsid protein</fullName>
    </recommendedName>
</protein>
<comment type="similarity">
    <text evidence="2 6">Belongs to the anelloviridae capsid protein family.</text>
</comment>
<sequence length="785" mass="91013">MAQGRRRYRRGWQRRVYLRRRRRRRRKRLVLTQWHPAVRRKCTITGYMPVVWCGHGRASYNYAWHSDDCIKQPWPFGGSLSTVSFNLKVLYDENQRGLNRWTYPNDQLDLGRYKGCKLTFYRTKNTNYPGPFGGGMTTDKFTLRILYDEYKRFMNYWTASNEDLDLCRYLGVNLYIFRHPDVDFIIKINTMPPFLDTEITAASIHPGILALDKRARWIPSLKSRPGKKHYIKIRVGAPKMFTDKWYPQTDLCDMVLLTIYATAADMQYPFGSPLTDTVVVNFQVLQSMYDENISILPDQKTQREKLLTSISNYIPFYNTTQTIAQLKPFVDAGNKVSGTTTTTWASYINTTRFTTTATTTYTYPGSTTNTVTMLTSNDSWYRGTVYNNQIKNLPKQAAELYSKATKTLLGNTFTTEDYTLEYHGGLYSSIWLSPGRSYFETPGAYTDIKYNPFTDRGEGNMLWIDWLSKKNMNYDKVQSKCLVSDLPLWAAAYGYVEFCAKSTGDQNIHMNARLLIRSPFTDPQLLVHTDPTKAFVPYSLNFGNGKMPGGSSNVPIRMRAKWYPTLFHQQEVLEALAQSGPFAYHSDIKKVSLGIKYRFKWIWGGNPVRQQVVRNPCKEPHSSGNRVPRSIQIVDQKYNSPELTIHSWDFRRGFFGPKAIQRMQQQPTATEFFSAGRKRPRRDTEVYQSDQEKEQKESSLFPPVKLLRRVPPWEDSDRKQSGSQSSEEETQTVSQQLKQQLQQQRILGVKLRLLFYQIQRIQQNQDINPTLLPRGGDLASLFQIA</sequence>
<evidence type="ECO:0000256" key="2">
    <source>
        <dbReference type="ARBA" id="ARBA00006131"/>
    </source>
</evidence>
<dbReference type="Pfam" id="PF02956">
    <property type="entry name" value="TT_ORF1"/>
    <property type="match status" value="2"/>
</dbReference>
<feature type="compositionally biased region" description="Basic and acidic residues" evidence="7">
    <location>
        <begin position="711"/>
        <end position="720"/>
    </location>
</feature>
<feature type="compositionally biased region" description="Low complexity" evidence="7">
    <location>
        <begin position="721"/>
        <end position="732"/>
    </location>
</feature>
<proteinExistence type="inferred from homology"/>
<evidence type="ECO:0000256" key="3">
    <source>
        <dbReference type="ARBA" id="ARBA00022431"/>
    </source>
</evidence>
<evidence type="ECO:0000256" key="6">
    <source>
        <dbReference type="RuleBase" id="RU361230"/>
    </source>
</evidence>
<keyword evidence="5 6" id="KW-0946">Virion</keyword>
<name>Q9IWW9_9VIRU</name>
<accession>Q9IWW9</accession>